<feature type="region of interest" description="Disordered" evidence="1">
    <location>
        <begin position="79"/>
        <end position="99"/>
    </location>
</feature>
<accession>A0A0D1XHU0</accession>
<name>A0A0D1XHU0_9PEZI</name>
<dbReference type="EMBL" id="KN847552">
    <property type="protein sequence ID" value="KIW01816.1"/>
    <property type="molecule type" value="Genomic_DNA"/>
</dbReference>
<reference evidence="2 3" key="1">
    <citation type="submission" date="2015-01" db="EMBL/GenBank/DDBJ databases">
        <title>The Genome Sequence of Ochroconis gallopava CBS43764.</title>
        <authorList>
            <consortium name="The Broad Institute Genomics Platform"/>
            <person name="Cuomo C."/>
            <person name="de Hoog S."/>
            <person name="Gorbushina A."/>
            <person name="Stielow B."/>
            <person name="Teixiera M."/>
            <person name="Abouelleil A."/>
            <person name="Chapman S.B."/>
            <person name="Priest M."/>
            <person name="Young S.K."/>
            <person name="Wortman J."/>
            <person name="Nusbaum C."/>
            <person name="Birren B."/>
        </authorList>
    </citation>
    <scope>NUCLEOTIDE SEQUENCE [LARGE SCALE GENOMIC DNA]</scope>
    <source>
        <strain evidence="2 3">CBS 43764</strain>
    </source>
</reference>
<organism evidence="2 3">
    <name type="scientific">Verruconis gallopava</name>
    <dbReference type="NCBI Taxonomy" id="253628"/>
    <lineage>
        <taxon>Eukaryota</taxon>
        <taxon>Fungi</taxon>
        <taxon>Dikarya</taxon>
        <taxon>Ascomycota</taxon>
        <taxon>Pezizomycotina</taxon>
        <taxon>Dothideomycetes</taxon>
        <taxon>Pleosporomycetidae</taxon>
        <taxon>Venturiales</taxon>
        <taxon>Sympoventuriaceae</taxon>
        <taxon>Verruconis</taxon>
    </lineage>
</organism>
<feature type="compositionally biased region" description="Polar residues" evidence="1">
    <location>
        <begin position="23"/>
        <end position="36"/>
    </location>
</feature>
<feature type="compositionally biased region" description="Low complexity" evidence="1">
    <location>
        <begin position="88"/>
        <end position="99"/>
    </location>
</feature>
<dbReference type="AlphaFoldDB" id="A0A0D1XHU0"/>
<sequence>MQQQSLSRARLCSAQKELVGSSCLPSSTARGSSGSQAEKAELPRRLCTPALAEGITRFDVASRRAGEAVLKDRARYDIGDDDAEIEEQQQQQQEQEWEE</sequence>
<dbReference type="HOGENOM" id="CLU_2322160_0_0_1"/>
<evidence type="ECO:0000313" key="2">
    <source>
        <dbReference type="EMBL" id="KIW01816.1"/>
    </source>
</evidence>
<dbReference type="VEuPathDB" id="FungiDB:PV09_06669"/>
<gene>
    <name evidence="2" type="ORF">PV09_06669</name>
</gene>
<dbReference type="RefSeq" id="XP_016211685.1">
    <property type="nucleotide sequence ID" value="XM_016360346.1"/>
</dbReference>
<keyword evidence="3" id="KW-1185">Reference proteome</keyword>
<proteinExistence type="predicted"/>
<protein>
    <submittedName>
        <fullName evidence="2">Uncharacterized protein</fullName>
    </submittedName>
</protein>
<feature type="region of interest" description="Disordered" evidence="1">
    <location>
        <begin position="20"/>
        <end position="42"/>
    </location>
</feature>
<dbReference type="GeneID" id="27314642"/>
<evidence type="ECO:0000313" key="3">
    <source>
        <dbReference type="Proteomes" id="UP000053259"/>
    </source>
</evidence>
<dbReference type="InParanoid" id="A0A0D1XHU0"/>
<evidence type="ECO:0000256" key="1">
    <source>
        <dbReference type="SAM" id="MobiDB-lite"/>
    </source>
</evidence>
<dbReference type="Proteomes" id="UP000053259">
    <property type="component" value="Unassembled WGS sequence"/>
</dbReference>